<dbReference type="EMBL" id="CYGY02000056">
    <property type="protein sequence ID" value="SIT47351.1"/>
    <property type="molecule type" value="Genomic_DNA"/>
</dbReference>
<sequence length="148" mass="16066">MFEGVSHRLTFLLNRIVSVLVDAGSPQFRSLGLSIPAARALIALYEGGSKMTVGNLAETTSTDLSTMSHILRRLESQSLLTRTRLARDNRVVYATLTKQGRSIAKECHDASLQHEAVLLGDMSAEEAGLLKRMLVCVYGNAKSGFGID</sequence>
<protein>
    <submittedName>
        <fullName evidence="2">Transcriptional regulator, MarR family</fullName>
    </submittedName>
</protein>
<dbReference type="Gene3D" id="1.10.10.10">
    <property type="entry name" value="Winged helix-like DNA-binding domain superfamily/Winged helix DNA-binding domain"/>
    <property type="match status" value="1"/>
</dbReference>
<dbReference type="Proteomes" id="UP000195569">
    <property type="component" value="Unassembled WGS sequence"/>
</dbReference>
<proteinExistence type="predicted"/>
<keyword evidence="3" id="KW-1185">Reference proteome</keyword>
<gene>
    <name evidence="2" type="ORF">BN2476_560120</name>
</gene>
<dbReference type="PROSITE" id="PS50995">
    <property type="entry name" value="HTH_MARR_2"/>
    <property type="match status" value="1"/>
</dbReference>
<evidence type="ECO:0000313" key="2">
    <source>
        <dbReference type="EMBL" id="SIT47351.1"/>
    </source>
</evidence>
<comment type="caution">
    <text evidence="2">The sequence shown here is derived from an EMBL/GenBank/DDBJ whole genome shotgun (WGS) entry which is preliminary data.</text>
</comment>
<evidence type="ECO:0000313" key="3">
    <source>
        <dbReference type="Proteomes" id="UP000195569"/>
    </source>
</evidence>
<accession>A0A1N7SIX3</accession>
<dbReference type="OrthoDB" id="117723at2"/>
<dbReference type="PANTHER" id="PTHR33164">
    <property type="entry name" value="TRANSCRIPTIONAL REGULATOR, MARR FAMILY"/>
    <property type="match status" value="1"/>
</dbReference>
<dbReference type="GO" id="GO:0003700">
    <property type="term" value="F:DNA-binding transcription factor activity"/>
    <property type="evidence" value="ECO:0007669"/>
    <property type="project" value="InterPro"/>
</dbReference>
<dbReference type="PANTHER" id="PTHR33164:SF43">
    <property type="entry name" value="HTH-TYPE TRANSCRIPTIONAL REPRESSOR YETL"/>
    <property type="match status" value="1"/>
</dbReference>
<feature type="domain" description="HTH marR-type" evidence="1">
    <location>
        <begin position="6"/>
        <end position="139"/>
    </location>
</feature>
<name>A0A1N7SIX3_9BURK</name>
<dbReference type="AlphaFoldDB" id="A0A1N7SIX3"/>
<dbReference type="InterPro" id="IPR000835">
    <property type="entry name" value="HTH_MarR-typ"/>
</dbReference>
<evidence type="ECO:0000259" key="1">
    <source>
        <dbReference type="PROSITE" id="PS50995"/>
    </source>
</evidence>
<dbReference type="InterPro" id="IPR039422">
    <property type="entry name" value="MarR/SlyA-like"/>
</dbReference>
<dbReference type="InterPro" id="IPR036390">
    <property type="entry name" value="WH_DNA-bd_sf"/>
</dbReference>
<reference evidence="2" key="1">
    <citation type="submission" date="2016-12" db="EMBL/GenBank/DDBJ databases">
        <authorList>
            <person name="Moulin L."/>
        </authorList>
    </citation>
    <scope>NUCLEOTIDE SEQUENCE [LARGE SCALE GENOMIC DNA]</scope>
    <source>
        <strain evidence="2">STM 7183</strain>
    </source>
</reference>
<dbReference type="Pfam" id="PF01047">
    <property type="entry name" value="MarR"/>
    <property type="match status" value="1"/>
</dbReference>
<dbReference type="PRINTS" id="PR00598">
    <property type="entry name" value="HTHMARR"/>
</dbReference>
<dbReference type="SMART" id="SM00347">
    <property type="entry name" value="HTH_MARR"/>
    <property type="match status" value="1"/>
</dbReference>
<organism evidence="2 3">
    <name type="scientific">Paraburkholderia piptadeniae</name>
    <dbReference type="NCBI Taxonomy" id="1701573"/>
    <lineage>
        <taxon>Bacteria</taxon>
        <taxon>Pseudomonadati</taxon>
        <taxon>Pseudomonadota</taxon>
        <taxon>Betaproteobacteria</taxon>
        <taxon>Burkholderiales</taxon>
        <taxon>Burkholderiaceae</taxon>
        <taxon>Paraburkholderia</taxon>
    </lineage>
</organism>
<dbReference type="GO" id="GO:0006950">
    <property type="term" value="P:response to stress"/>
    <property type="evidence" value="ECO:0007669"/>
    <property type="project" value="TreeGrafter"/>
</dbReference>
<dbReference type="InterPro" id="IPR036388">
    <property type="entry name" value="WH-like_DNA-bd_sf"/>
</dbReference>
<dbReference type="SUPFAM" id="SSF46785">
    <property type="entry name" value="Winged helix' DNA-binding domain"/>
    <property type="match status" value="1"/>
</dbReference>
<dbReference type="RefSeq" id="WP_087737521.1">
    <property type="nucleotide sequence ID" value="NZ_CYGY02000056.1"/>
</dbReference>